<gene>
    <name evidence="2" type="ORF">EVA_11801</name>
</gene>
<feature type="transmembrane region" description="Helical" evidence="1">
    <location>
        <begin position="12"/>
        <end position="30"/>
    </location>
</feature>
<keyword evidence="1" id="KW-1133">Transmembrane helix</keyword>
<keyword evidence="1" id="KW-0472">Membrane</keyword>
<dbReference type="AlphaFoldDB" id="J9GKA5"/>
<sequence length="38" mass="4725">MILYIFADVSFYFFFMLFINTSLLSNYLYLQHVFFIEI</sequence>
<protein>
    <submittedName>
        <fullName evidence="2">Uncharacterized protein</fullName>
    </submittedName>
</protein>
<evidence type="ECO:0000256" key="1">
    <source>
        <dbReference type="SAM" id="Phobius"/>
    </source>
</evidence>
<proteinExistence type="predicted"/>
<name>J9GKA5_9ZZZZ</name>
<accession>J9GKA5</accession>
<keyword evidence="1" id="KW-0812">Transmembrane</keyword>
<evidence type="ECO:0000313" key="2">
    <source>
        <dbReference type="EMBL" id="EJX00075.1"/>
    </source>
</evidence>
<reference evidence="2" key="1">
    <citation type="journal article" date="2012" name="PLoS ONE">
        <title>Gene sets for utilization of primary and secondary nutrition supplies in the distal gut of endangered iberian lynx.</title>
        <authorList>
            <person name="Alcaide M."/>
            <person name="Messina E."/>
            <person name="Richter M."/>
            <person name="Bargiela R."/>
            <person name="Peplies J."/>
            <person name="Huws S.A."/>
            <person name="Newbold C.J."/>
            <person name="Golyshin P.N."/>
            <person name="Simon M.A."/>
            <person name="Lopez G."/>
            <person name="Yakimov M.M."/>
            <person name="Ferrer M."/>
        </authorList>
    </citation>
    <scope>NUCLEOTIDE SEQUENCE</scope>
</reference>
<comment type="caution">
    <text evidence="2">The sequence shown here is derived from an EMBL/GenBank/DDBJ whole genome shotgun (WGS) entry which is preliminary data.</text>
</comment>
<dbReference type="EMBL" id="AMCI01003534">
    <property type="protein sequence ID" value="EJX00075.1"/>
    <property type="molecule type" value="Genomic_DNA"/>
</dbReference>
<organism evidence="2">
    <name type="scientific">gut metagenome</name>
    <dbReference type="NCBI Taxonomy" id="749906"/>
    <lineage>
        <taxon>unclassified sequences</taxon>
        <taxon>metagenomes</taxon>
        <taxon>organismal metagenomes</taxon>
    </lineage>
</organism>